<dbReference type="EMBL" id="OC002383">
    <property type="protein sequence ID" value="CAD7261767.1"/>
    <property type="molecule type" value="Genomic_DNA"/>
</dbReference>
<dbReference type="InterPro" id="IPR020234">
    <property type="entry name" value="Mite_allergen_group-7"/>
</dbReference>
<feature type="chain" id="PRO_5030733277" evidence="1">
    <location>
        <begin position="17"/>
        <end position="334"/>
    </location>
</feature>
<dbReference type="InterPro" id="IPR038602">
    <property type="entry name" value="Mite_allergen_7_sf"/>
</dbReference>
<keyword evidence="1" id="KW-0732">Signal</keyword>
<dbReference type="AlphaFoldDB" id="A0A7R9AW78"/>
<dbReference type="Gene3D" id="3.15.10.50">
    <property type="match status" value="1"/>
</dbReference>
<proteinExistence type="predicted"/>
<evidence type="ECO:0000256" key="1">
    <source>
        <dbReference type="SAM" id="SignalP"/>
    </source>
</evidence>
<organism evidence="2">
    <name type="scientific">Timema shepardi</name>
    <name type="common">Walking stick</name>
    <dbReference type="NCBI Taxonomy" id="629360"/>
    <lineage>
        <taxon>Eukaryota</taxon>
        <taxon>Metazoa</taxon>
        <taxon>Ecdysozoa</taxon>
        <taxon>Arthropoda</taxon>
        <taxon>Hexapoda</taxon>
        <taxon>Insecta</taxon>
        <taxon>Pterygota</taxon>
        <taxon>Neoptera</taxon>
        <taxon>Polyneoptera</taxon>
        <taxon>Phasmatodea</taxon>
        <taxon>Timematodea</taxon>
        <taxon>Timematoidea</taxon>
        <taxon>Timematidae</taxon>
        <taxon>Timema</taxon>
    </lineage>
</organism>
<dbReference type="Pfam" id="PF16984">
    <property type="entry name" value="Grp7_allergen"/>
    <property type="match status" value="1"/>
</dbReference>
<name>A0A7R9AW78_TIMSH</name>
<feature type="signal peptide" evidence="1">
    <location>
        <begin position="1"/>
        <end position="16"/>
    </location>
</feature>
<reference evidence="2" key="1">
    <citation type="submission" date="2020-11" db="EMBL/GenBank/DDBJ databases">
        <authorList>
            <person name="Tran Van P."/>
        </authorList>
    </citation>
    <scope>NUCLEOTIDE SEQUENCE</scope>
</reference>
<accession>A0A7R9AW78</accession>
<gene>
    <name evidence="2" type="ORF">TSIB3V08_LOCUS5894</name>
</gene>
<protein>
    <submittedName>
        <fullName evidence="2">Uncharacterized protein</fullName>
    </submittedName>
</protein>
<evidence type="ECO:0000313" key="2">
    <source>
        <dbReference type="EMBL" id="CAD7261767.1"/>
    </source>
</evidence>
<sequence length="334" mass="36838">MKAFFLTLLAAPLVFTLPSHKGLRQGPDPEPSPNQDYDLEGYADELLGHVKFDPNNAPLDATVPEISHVFEFKDETVDLEINNGHVTTIEKVERSGEVHHEFKEKHALTFDVIYGVSVLTYSYEVRKSDGDVLHSGQVDVEIDDVEATVIVTTYQDTDGVFHGELESIQVSEKPGKITDVVIDDADLPEDIVKEITDTVSTHYTKAEAEAIAAALTEPFVGAVSDIDFGKYAKKTSRLLAELESRFAEGMGVVLEVGKGVDGWSSLGKGEWKKGWCCWSDILGGFKILIVEEVDVGMVRMSIDVRCFHHQWCLALSLDFPSDLGDSLDDTVLYG</sequence>